<dbReference type="EMBL" id="CAEZYO010000068">
    <property type="protein sequence ID" value="CAB4739001.1"/>
    <property type="molecule type" value="Genomic_DNA"/>
</dbReference>
<dbReference type="PANTHER" id="PTHR42788:SF13">
    <property type="entry name" value="ALIPHATIC SULFONATES IMPORT ATP-BINDING PROTEIN SSUB"/>
    <property type="match status" value="1"/>
</dbReference>
<keyword evidence="1" id="KW-0813">Transport</keyword>
<evidence type="ECO:0000313" key="6">
    <source>
        <dbReference type="EMBL" id="CAB4831348.1"/>
    </source>
</evidence>
<dbReference type="PROSITE" id="PS50893">
    <property type="entry name" value="ABC_TRANSPORTER_2"/>
    <property type="match status" value="1"/>
</dbReference>
<keyword evidence="3" id="KW-0067">ATP-binding</keyword>
<evidence type="ECO:0000256" key="1">
    <source>
        <dbReference type="ARBA" id="ARBA00022448"/>
    </source>
</evidence>
<gene>
    <name evidence="5" type="ORF">UFOPK2731_01355</name>
    <name evidence="6" type="ORF">UFOPK3161_01363</name>
    <name evidence="7" type="ORF">UFOPK4427_01296</name>
</gene>
<dbReference type="EMBL" id="CAFBRY010000064">
    <property type="protein sequence ID" value="CAB5154227.1"/>
    <property type="molecule type" value="Genomic_DNA"/>
</dbReference>
<evidence type="ECO:0000313" key="7">
    <source>
        <dbReference type="EMBL" id="CAB5154227.1"/>
    </source>
</evidence>
<organism evidence="5">
    <name type="scientific">freshwater metagenome</name>
    <dbReference type="NCBI Taxonomy" id="449393"/>
    <lineage>
        <taxon>unclassified sequences</taxon>
        <taxon>metagenomes</taxon>
        <taxon>ecological metagenomes</taxon>
    </lineage>
</organism>
<dbReference type="EMBL" id="CAFABC010000066">
    <property type="protein sequence ID" value="CAB4831348.1"/>
    <property type="molecule type" value="Genomic_DNA"/>
</dbReference>
<protein>
    <submittedName>
        <fullName evidence="5">Unannotated protein</fullName>
    </submittedName>
</protein>
<dbReference type="Pfam" id="PF00005">
    <property type="entry name" value="ABC_tran"/>
    <property type="match status" value="1"/>
</dbReference>
<dbReference type="PROSITE" id="PS00211">
    <property type="entry name" value="ABC_TRANSPORTER_1"/>
    <property type="match status" value="1"/>
</dbReference>
<reference evidence="5" key="1">
    <citation type="submission" date="2020-05" db="EMBL/GenBank/DDBJ databases">
        <authorList>
            <person name="Chiriac C."/>
            <person name="Salcher M."/>
            <person name="Ghai R."/>
            <person name="Kavagutti S V."/>
        </authorList>
    </citation>
    <scope>NUCLEOTIDE SEQUENCE</scope>
</reference>
<evidence type="ECO:0000259" key="4">
    <source>
        <dbReference type="PROSITE" id="PS50893"/>
    </source>
</evidence>
<dbReference type="GO" id="GO:0016887">
    <property type="term" value="F:ATP hydrolysis activity"/>
    <property type="evidence" value="ECO:0007669"/>
    <property type="project" value="InterPro"/>
</dbReference>
<dbReference type="InterPro" id="IPR050166">
    <property type="entry name" value="ABC_transporter_ATP-bind"/>
</dbReference>
<evidence type="ECO:0000256" key="2">
    <source>
        <dbReference type="ARBA" id="ARBA00022741"/>
    </source>
</evidence>
<dbReference type="SUPFAM" id="SSF52540">
    <property type="entry name" value="P-loop containing nucleoside triphosphate hydrolases"/>
    <property type="match status" value="1"/>
</dbReference>
<dbReference type="PANTHER" id="PTHR42788">
    <property type="entry name" value="TAURINE IMPORT ATP-BINDING PROTEIN-RELATED"/>
    <property type="match status" value="1"/>
</dbReference>
<keyword evidence="2" id="KW-0547">Nucleotide-binding</keyword>
<dbReference type="InterPro" id="IPR003439">
    <property type="entry name" value="ABC_transporter-like_ATP-bd"/>
</dbReference>
<dbReference type="InterPro" id="IPR003593">
    <property type="entry name" value="AAA+_ATPase"/>
</dbReference>
<dbReference type="GO" id="GO:0005524">
    <property type="term" value="F:ATP binding"/>
    <property type="evidence" value="ECO:0007669"/>
    <property type="project" value="UniProtKB-KW"/>
</dbReference>
<dbReference type="CDD" id="cd03293">
    <property type="entry name" value="ABC_NrtD_SsuB_transporters"/>
    <property type="match status" value="1"/>
</dbReference>
<dbReference type="SMART" id="SM00382">
    <property type="entry name" value="AAA"/>
    <property type="match status" value="1"/>
</dbReference>
<proteinExistence type="predicted"/>
<sequence>MNSSSVAGFEIKVNNVCKSFRTSKNEYLVLENVSFSVNSGEVLAICGLSGVGKSTLLRIIAGLTQTTSGGVEINGSPVTSPPDYLGFVTQDYSRSLFPWLTVAKNVGLPFRSSATSSSDKANRISEALAQVGLSDAANRYPWQLSGGMQQRVAIARALVVKPRLLLLDEPFASVDAHIRLELEDLVAHLVQQNNVTTILVTHDVDEAIYMADRVITLTNSPATVGMDLDIKLSRPRNQTTTREDAQFTKLRNNLYRGLRNITG</sequence>
<dbReference type="InterPro" id="IPR017871">
    <property type="entry name" value="ABC_transporter-like_CS"/>
</dbReference>
<dbReference type="Gene3D" id="3.40.50.300">
    <property type="entry name" value="P-loop containing nucleotide triphosphate hydrolases"/>
    <property type="match status" value="1"/>
</dbReference>
<evidence type="ECO:0000256" key="3">
    <source>
        <dbReference type="ARBA" id="ARBA00022840"/>
    </source>
</evidence>
<dbReference type="InterPro" id="IPR027417">
    <property type="entry name" value="P-loop_NTPase"/>
</dbReference>
<evidence type="ECO:0000313" key="5">
    <source>
        <dbReference type="EMBL" id="CAB4739001.1"/>
    </source>
</evidence>
<dbReference type="AlphaFoldDB" id="A0A6J6SVN3"/>
<name>A0A6J6SVN3_9ZZZZ</name>
<accession>A0A6J6SVN3</accession>
<feature type="domain" description="ABC transporter" evidence="4">
    <location>
        <begin position="11"/>
        <end position="244"/>
    </location>
</feature>